<dbReference type="AlphaFoldDB" id="A0A9W6MPB4"/>
<organism evidence="2 3">
    <name type="scientific">Maricaulis virginensis</name>
    <dbReference type="NCBI Taxonomy" id="144022"/>
    <lineage>
        <taxon>Bacteria</taxon>
        <taxon>Pseudomonadati</taxon>
        <taxon>Pseudomonadota</taxon>
        <taxon>Alphaproteobacteria</taxon>
        <taxon>Maricaulales</taxon>
        <taxon>Maricaulaceae</taxon>
        <taxon>Maricaulis</taxon>
    </lineage>
</organism>
<dbReference type="Proteomes" id="UP001143486">
    <property type="component" value="Unassembled WGS sequence"/>
</dbReference>
<dbReference type="EMBL" id="BSFE01000006">
    <property type="protein sequence ID" value="GLK52799.1"/>
    <property type="molecule type" value="Genomic_DNA"/>
</dbReference>
<dbReference type="Pfam" id="PF13649">
    <property type="entry name" value="Methyltransf_25"/>
    <property type="match status" value="1"/>
</dbReference>
<feature type="domain" description="Methyltransferase" evidence="1">
    <location>
        <begin position="50"/>
        <end position="148"/>
    </location>
</feature>
<dbReference type="InterPro" id="IPR029063">
    <property type="entry name" value="SAM-dependent_MTases_sf"/>
</dbReference>
<dbReference type="Gene3D" id="3.40.50.150">
    <property type="entry name" value="Vaccinia Virus protein VP39"/>
    <property type="match status" value="1"/>
</dbReference>
<dbReference type="SUPFAM" id="SSF53335">
    <property type="entry name" value="S-adenosyl-L-methionine-dependent methyltransferases"/>
    <property type="match status" value="1"/>
</dbReference>
<dbReference type="InterPro" id="IPR041698">
    <property type="entry name" value="Methyltransf_25"/>
</dbReference>
<accession>A0A9W6MPB4</accession>
<sequence>MPDRQIHPAFEGDMAASYDARNEPMAALRDALHLLAGRLLLQDLLGTAEILCVGAGTGKEVLYLASLAPDWRFTALDPSADMLAVCRREVEAAGIADRVRLFEGYVDELDDGIAYDAATSILASHFITDRTERLAYFTGIAERLRSGGILINADLSGDRQAATFDALEHVWLSAIRAAGLDDDSVASYRTNLDKSVGLLPPPDLAALIASAGFSEPAQFYQGGLIHAHTARRL</sequence>
<comment type="caution">
    <text evidence="2">The sequence shown here is derived from an EMBL/GenBank/DDBJ whole genome shotgun (WGS) entry which is preliminary data.</text>
</comment>
<keyword evidence="3" id="KW-1185">Reference proteome</keyword>
<reference evidence="2" key="2">
    <citation type="submission" date="2023-01" db="EMBL/GenBank/DDBJ databases">
        <authorList>
            <person name="Sun Q."/>
            <person name="Evtushenko L."/>
        </authorList>
    </citation>
    <scope>NUCLEOTIDE SEQUENCE</scope>
    <source>
        <strain evidence="2">VKM B-1513</strain>
    </source>
</reference>
<protein>
    <recommendedName>
        <fullName evidence="1">Methyltransferase domain-containing protein</fullName>
    </recommendedName>
</protein>
<evidence type="ECO:0000259" key="1">
    <source>
        <dbReference type="Pfam" id="PF13649"/>
    </source>
</evidence>
<evidence type="ECO:0000313" key="3">
    <source>
        <dbReference type="Proteomes" id="UP001143486"/>
    </source>
</evidence>
<evidence type="ECO:0000313" key="2">
    <source>
        <dbReference type="EMBL" id="GLK52799.1"/>
    </source>
</evidence>
<proteinExistence type="predicted"/>
<dbReference type="CDD" id="cd02440">
    <property type="entry name" value="AdoMet_MTases"/>
    <property type="match status" value="1"/>
</dbReference>
<name>A0A9W6MPB4_9PROT</name>
<reference evidence="2" key="1">
    <citation type="journal article" date="2014" name="Int. J. Syst. Evol. Microbiol.">
        <title>Complete genome sequence of Corynebacterium casei LMG S-19264T (=DSM 44701T), isolated from a smear-ripened cheese.</title>
        <authorList>
            <consortium name="US DOE Joint Genome Institute (JGI-PGF)"/>
            <person name="Walter F."/>
            <person name="Albersmeier A."/>
            <person name="Kalinowski J."/>
            <person name="Ruckert C."/>
        </authorList>
    </citation>
    <scope>NUCLEOTIDE SEQUENCE</scope>
    <source>
        <strain evidence="2">VKM B-1513</strain>
    </source>
</reference>
<dbReference type="RefSeq" id="WP_271187161.1">
    <property type="nucleotide sequence ID" value="NZ_BSFE01000006.1"/>
</dbReference>
<gene>
    <name evidence="2" type="ORF">GCM10017621_23070</name>
</gene>